<dbReference type="InterPro" id="IPR023122">
    <property type="entry name" value="NE1680-like_sf"/>
</dbReference>
<proteinExistence type="predicted"/>
<dbReference type="Pfam" id="PF09630">
    <property type="entry name" value="DUF2024"/>
    <property type="match status" value="1"/>
</dbReference>
<comment type="caution">
    <text evidence="1">The sequence shown here is derived from an EMBL/GenBank/DDBJ whole genome shotgun (WGS) entry which is preliminary data.</text>
</comment>
<sequence length="87" mass="9909">MKVAVWDTYVEKKDGDTMHFDILAPSEITNEIVIHEMGNNYLKSKGQEGQSLTAKECRLCHMEIAPAEVQRAIEQNGYYIIEMEGCD</sequence>
<organism evidence="1 2">
    <name type="scientific">Mucilaginibacter gynuensis</name>
    <dbReference type="NCBI Taxonomy" id="1302236"/>
    <lineage>
        <taxon>Bacteria</taxon>
        <taxon>Pseudomonadati</taxon>
        <taxon>Bacteroidota</taxon>
        <taxon>Sphingobacteriia</taxon>
        <taxon>Sphingobacteriales</taxon>
        <taxon>Sphingobacteriaceae</taxon>
        <taxon>Mucilaginibacter</taxon>
    </lineage>
</organism>
<name>A0ABP8G6T5_9SPHI</name>
<gene>
    <name evidence="1" type="ORF">GCM10023149_16590</name>
</gene>
<dbReference type="SUPFAM" id="SSF160766">
    <property type="entry name" value="NE1680-like"/>
    <property type="match status" value="1"/>
</dbReference>
<keyword evidence="2" id="KW-1185">Reference proteome</keyword>
<dbReference type="EMBL" id="BAABFT010000003">
    <property type="protein sequence ID" value="GAA4318475.1"/>
    <property type="molecule type" value="Genomic_DNA"/>
</dbReference>
<dbReference type="Gene3D" id="3.10.510.10">
    <property type="entry name" value="NE1680-like"/>
    <property type="match status" value="1"/>
</dbReference>
<evidence type="ECO:0008006" key="3">
    <source>
        <dbReference type="Google" id="ProtNLM"/>
    </source>
</evidence>
<dbReference type="Proteomes" id="UP001500582">
    <property type="component" value="Unassembled WGS sequence"/>
</dbReference>
<protein>
    <recommendedName>
        <fullName evidence="3">DUF2024 domain-containing protein</fullName>
    </recommendedName>
</protein>
<accession>A0ABP8G6T5</accession>
<dbReference type="RefSeq" id="WP_345210564.1">
    <property type="nucleotide sequence ID" value="NZ_BAABFT010000003.1"/>
</dbReference>
<evidence type="ECO:0000313" key="2">
    <source>
        <dbReference type="Proteomes" id="UP001500582"/>
    </source>
</evidence>
<dbReference type="InterPro" id="IPR018592">
    <property type="entry name" value="DUF2024"/>
</dbReference>
<reference evidence="2" key="1">
    <citation type="journal article" date="2019" name="Int. J. Syst. Evol. Microbiol.">
        <title>The Global Catalogue of Microorganisms (GCM) 10K type strain sequencing project: providing services to taxonomists for standard genome sequencing and annotation.</title>
        <authorList>
            <consortium name="The Broad Institute Genomics Platform"/>
            <consortium name="The Broad Institute Genome Sequencing Center for Infectious Disease"/>
            <person name="Wu L."/>
            <person name="Ma J."/>
        </authorList>
    </citation>
    <scope>NUCLEOTIDE SEQUENCE [LARGE SCALE GENOMIC DNA]</scope>
    <source>
        <strain evidence="2">JCM 17705</strain>
    </source>
</reference>
<evidence type="ECO:0000313" key="1">
    <source>
        <dbReference type="EMBL" id="GAA4318475.1"/>
    </source>
</evidence>